<organism evidence="3 4">
    <name type="scientific">Rhizobium gallicum</name>
    <dbReference type="NCBI Taxonomy" id="56730"/>
    <lineage>
        <taxon>Bacteria</taxon>
        <taxon>Pseudomonadati</taxon>
        <taxon>Pseudomonadota</taxon>
        <taxon>Alphaproteobacteria</taxon>
        <taxon>Hyphomicrobiales</taxon>
        <taxon>Rhizobiaceae</taxon>
        <taxon>Rhizobium/Agrobacterium group</taxon>
        <taxon>Rhizobium</taxon>
    </lineage>
</organism>
<gene>
    <name evidence="3" type="ORF">IE4872_PD00197</name>
</gene>
<evidence type="ECO:0000313" key="4">
    <source>
        <dbReference type="Proteomes" id="UP000184749"/>
    </source>
</evidence>
<dbReference type="RefSeq" id="WP_074071191.1">
    <property type="nucleotide sequence ID" value="NZ_CP017105.1"/>
</dbReference>
<evidence type="ECO:0000313" key="3">
    <source>
        <dbReference type="EMBL" id="APO70736.1"/>
    </source>
</evidence>
<dbReference type="SMART" id="SM00287">
    <property type="entry name" value="SH3b"/>
    <property type="match status" value="1"/>
</dbReference>
<evidence type="ECO:0000256" key="1">
    <source>
        <dbReference type="SAM" id="SignalP"/>
    </source>
</evidence>
<dbReference type="OrthoDB" id="8074373at2"/>
<proteinExistence type="predicted"/>
<name>A0A1L5NS47_9HYPH</name>
<dbReference type="Pfam" id="PF08239">
    <property type="entry name" value="SH3_3"/>
    <property type="match status" value="1"/>
</dbReference>
<feature type="signal peptide" evidence="1">
    <location>
        <begin position="1"/>
        <end position="21"/>
    </location>
</feature>
<sequence length="230" mass="24240">MIKRLCIAIAMVFAMASMAAAATVAVATGNVNLRAGPSTGYPVVVVVPVGARIVTHGCLPGYTWCDIGFASYRGWVSARYVQVVYNGAPVVLSPAVAATVGVTVVAFNKAYWDNYYASYPWYRSWSVYAVPPRAVYGAYPRARVDSYGRSVECADGSCTATRGVTGIYGGSSDHTRTCADGTCTATRNAVGPYGGTANRTRTCSRADASCSVSRTGPRGNTAGRTRYFGQ</sequence>
<feature type="chain" id="PRO_5012340386" evidence="1">
    <location>
        <begin position="22"/>
        <end position="230"/>
    </location>
</feature>
<geneLocation type="plasmid" evidence="4">
    <name>prgalie4872d</name>
</geneLocation>
<evidence type="ECO:0000259" key="2">
    <source>
        <dbReference type="SMART" id="SM00287"/>
    </source>
</evidence>
<dbReference type="Gene3D" id="2.30.30.40">
    <property type="entry name" value="SH3 Domains"/>
    <property type="match status" value="1"/>
</dbReference>
<accession>A0A1L5NS47</accession>
<keyword evidence="1" id="KW-0732">Signal</keyword>
<dbReference type="AlphaFoldDB" id="A0A1L5NS47"/>
<reference evidence="3 4" key="1">
    <citation type="submission" date="2016-09" db="EMBL/GenBank/DDBJ databases">
        <title>The complete genome sequences of Rhizobium gallicum, symbiovars gallicum and phaseoli, symbionts associated to common bean (Phaseolus vulgaris).</title>
        <authorList>
            <person name="Bustos P."/>
            <person name="Santamaria R.I."/>
            <person name="Perez-Carrascal O.M."/>
            <person name="Juarez S."/>
            <person name="Lozano L."/>
            <person name="Martinez-Flores I."/>
            <person name="Martinez-Romero E."/>
            <person name="Cevallos M."/>
            <person name="Romero D."/>
            <person name="Davila G."/>
            <person name="Gonzalez V."/>
        </authorList>
    </citation>
    <scope>NUCLEOTIDE SEQUENCE [LARGE SCALE GENOMIC DNA]</scope>
    <source>
        <strain evidence="3 4">IE4872</strain>
        <plasmid evidence="4">prgalie4872d</plasmid>
    </source>
</reference>
<dbReference type="Proteomes" id="UP000184749">
    <property type="component" value="Plasmid pRgalIE4872d"/>
</dbReference>
<dbReference type="InterPro" id="IPR003646">
    <property type="entry name" value="SH3-like_bac-type"/>
</dbReference>
<feature type="domain" description="SH3b" evidence="2">
    <location>
        <begin position="21"/>
        <end position="84"/>
    </location>
</feature>
<protein>
    <submittedName>
        <fullName evidence="3">SH3 domain-containing protein</fullName>
    </submittedName>
</protein>
<dbReference type="EMBL" id="CP017105">
    <property type="protein sequence ID" value="APO70736.1"/>
    <property type="molecule type" value="Genomic_DNA"/>
</dbReference>
<keyword evidence="3" id="KW-0614">Plasmid</keyword>